<dbReference type="RefSeq" id="WP_160602546.1">
    <property type="nucleotide sequence ID" value="NZ_QQQW01000013.1"/>
</dbReference>
<reference evidence="14 15" key="1">
    <citation type="submission" date="2018-07" db="EMBL/GenBank/DDBJ databases">
        <title>Genetic characterization of Mycoplasma hyopneumoniae, M. hyorhinis and M. flocculare isolates through whole genome sequencing analysis: comparative analysis of sequence types and putative genes involved in virulence.</title>
        <authorList>
            <person name="Fourour S."/>
            <person name="Lucas P."/>
            <person name="Touzain F."/>
            <person name="Tocqueville V."/>
            <person name="Kempf I."/>
            <person name="Marois-Crehan C."/>
        </authorList>
    </citation>
    <scope>NUCLEOTIDE SEQUENCE [LARGE SCALE GENOMIC DNA]</scope>
    <source>
        <strain evidence="14 15">MHR389</strain>
    </source>
</reference>
<feature type="transmembrane region" description="Helical" evidence="13">
    <location>
        <begin position="53"/>
        <end position="76"/>
    </location>
</feature>
<dbReference type="PANTHER" id="PTHR42985">
    <property type="entry name" value="SODIUM-COUPLED MONOCARBOXYLATE TRANSPORTER"/>
    <property type="match status" value="1"/>
</dbReference>
<evidence type="ECO:0000313" key="15">
    <source>
        <dbReference type="Proteomes" id="UP001193384"/>
    </source>
</evidence>
<dbReference type="Proteomes" id="UP001193384">
    <property type="component" value="Unassembled WGS sequence"/>
</dbReference>
<keyword evidence="4" id="KW-1003">Cell membrane</keyword>
<keyword evidence="5 13" id="KW-0812">Transmembrane</keyword>
<keyword evidence="10" id="KW-0739">Sodium transport</keyword>
<evidence type="ECO:0000256" key="5">
    <source>
        <dbReference type="ARBA" id="ARBA00022692"/>
    </source>
</evidence>
<dbReference type="InterPro" id="IPR001734">
    <property type="entry name" value="Na/solute_symporter"/>
</dbReference>
<feature type="coiled-coil region" evidence="12">
    <location>
        <begin position="243"/>
        <end position="270"/>
    </location>
</feature>
<comment type="similarity">
    <text evidence="2 11">Belongs to the sodium:solute symporter (SSF) (TC 2.A.21) family.</text>
</comment>
<feature type="transmembrane region" description="Helical" evidence="13">
    <location>
        <begin position="172"/>
        <end position="190"/>
    </location>
</feature>
<name>A0ABD6IF93_MESHY</name>
<evidence type="ECO:0000256" key="2">
    <source>
        <dbReference type="ARBA" id="ARBA00006434"/>
    </source>
</evidence>
<evidence type="ECO:0000256" key="6">
    <source>
        <dbReference type="ARBA" id="ARBA00022989"/>
    </source>
</evidence>
<evidence type="ECO:0000256" key="7">
    <source>
        <dbReference type="ARBA" id="ARBA00023053"/>
    </source>
</evidence>
<keyword evidence="8" id="KW-0406">Ion transport</keyword>
<dbReference type="GO" id="GO:0006814">
    <property type="term" value="P:sodium ion transport"/>
    <property type="evidence" value="ECO:0007669"/>
    <property type="project" value="UniProtKB-KW"/>
</dbReference>
<evidence type="ECO:0000256" key="8">
    <source>
        <dbReference type="ARBA" id="ARBA00023065"/>
    </source>
</evidence>
<evidence type="ECO:0000256" key="11">
    <source>
        <dbReference type="RuleBase" id="RU362091"/>
    </source>
</evidence>
<keyword evidence="6 13" id="KW-1133">Transmembrane helix</keyword>
<dbReference type="AlphaFoldDB" id="A0ABD6IF93"/>
<evidence type="ECO:0000256" key="9">
    <source>
        <dbReference type="ARBA" id="ARBA00023136"/>
    </source>
</evidence>
<keyword evidence="12" id="KW-0175">Coiled coil</keyword>
<dbReference type="GO" id="GO:0005886">
    <property type="term" value="C:plasma membrane"/>
    <property type="evidence" value="ECO:0007669"/>
    <property type="project" value="UniProtKB-SubCell"/>
</dbReference>
<gene>
    <name evidence="14" type="ORF">DR101_02635</name>
</gene>
<comment type="subcellular location">
    <subcellularLocation>
        <location evidence="1">Cell membrane</location>
        <topology evidence="1">Multi-pass membrane protein</topology>
    </subcellularLocation>
</comment>
<feature type="transmembrane region" description="Helical" evidence="13">
    <location>
        <begin position="6"/>
        <end position="24"/>
    </location>
</feature>
<evidence type="ECO:0000256" key="4">
    <source>
        <dbReference type="ARBA" id="ARBA00022475"/>
    </source>
</evidence>
<dbReference type="InterPro" id="IPR038377">
    <property type="entry name" value="Na/Glc_symporter_sf"/>
</dbReference>
<proteinExistence type="inferred from homology"/>
<dbReference type="Gene3D" id="1.20.1730.10">
    <property type="entry name" value="Sodium/glucose cotransporter"/>
    <property type="match status" value="1"/>
</dbReference>
<keyword evidence="9 13" id="KW-0472">Membrane</keyword>
<dbReference type="EMBL" id="QQQW01000013">
    <property type="protein sequence ID" value="MXR43830.1"/>
    <property type="molecule type" value="Genomic_DNA"/>
</dbReference>
<dbReference type="PROSITE" id="PS50283">
    <property type="entry name" value="NA_SOLUT_SYMP_3"/>
    <property type="match status" value="1"/>
</dbReference>
<evidence type="ECO:0000256" key="1">
    <source>
        <dbReference type="ARBA" id="ARBA00004651"/>
    </source>
</evidence>
<keyword evidence="7" id="KW-0915">Sodium</keyword>
<organism evidence="14 15">
    <name type="scientific">Mesomycoplasma hyorhinis</name>
    <name type="common">Mycoplasma hyorhinis</name>
    <dbReference type="NCBI Taxonomy" id="2100"/>
    <lineage>
        <taxon>Bacteria</taxon>
        <taxon>Bacillati</taxon>
        <taxon>Mycoplasmatota</taxon>
        <taxon>Mycoplasmoidales</taxon>
        <taxon>Metamycoplasmataceae</taxon>
        <taxon>Mesomycoplasma</taxon>
    </lineage>
</organism>
<evidence type="ECO:0000256" key="13">
    <source>
        <dbReference type="SAM" id="Phobius"/>
    </source>
</evidence>
<dbReference type="PANTHER" id="PTHR42985:SF40">
    <property type="entry name" value="LD47995P-RELATED"/>
    <property type="match status" value="1"/>
</dbReference>
<feature type="transmembrane region" description="Helical" evidence="13">
    <location>
        <begin position="111"/>
        <end position="134"/>
    </location>
</feature>
<evidence type="ECO:0000256" key="3">
    <source>
        <dbReference type="ARBA" id="ARBA00022448"/>
    </source>
</evidence>
<feature type="transmembrane region" description="Helical" evidence="13">
    <location>
        <begin position="140"/>
        <end position="165"/>
    </location>
</feature>
<evidence type="ECO:0000256" key="10">
    <source>
        <dbReference type="ARBA" id="ARBA00023201"/>
    </source>
</evidence>
<feature type="transmembrane region" description="Helical" evidence="13">
    <location>
        <begin position="202"/>
        <end position="228"/>
    </location>
</feature>
<protein>
    <submittedName>
        <fullName evidence="14">Transporter</fullName>
    </submittedName>
</protein>
<dbReference type="InterPro" id="IPR051163">
    <property type="entry name" value="Sodium:Solute_Symporter_SSF"/>
</dbReference>
<dbReference type="GO" id="GO:0022857">
    <property type="term" value="F:transmembrane transporter activity"/>
    <property type="evidence" value="ECO:0007669"/>
    <property type="project" value="UniProtKB-ARBA"/>
</dbReference>
<evidence type="ECO:0000256" key="12">
    <source>
        <dbReference type="SAM" id="Coils"/>
    </source>
</evidence>
<comment type="caution">
    <text evidence="14">The sequence shown here is derived from an EMBL/GenBank/DDBJ whole genome shotgun (WGS) entry which is preliminary data.</text>
</comment>
<sequence length="295" mass="32456">MFWVSIATAILFFSTGSVLYTYFLSQGYYVDNSKNLASGINNVVSPVGNGSGFLSYFIAGLLPIGITGLILSAIFASTQSTVSSGLSALANSIVVDFIAKFKPNTPDRTLALISKLLVFIFGTLGILFGNVLISTKQDDLFNYFTGFIGLLNAPTIAVFLLWIFTTKTNWKGALVGFVFATLVGICIWLLTQKFITPNGAVFSFSAAWLTMITFSTTLILGYSVSLLLPTKQNDLTNRAYWTRSKEFIELMKLEEELDIEEKRKNEKAILELQVQVNHLTKVVDSQGHQPNSLGY</sequence>
<evidence type="ECO:0000313" key="14">
    <source>
        <dbReference type="EMBL" id="MXR43830.1"/>
    </source>
</evidence>
<accession>A0ABD6IF93</accession>
<keyword evidence="3" id="KW-0813">Transport</keyword>
<dbReference type="Pfam" id="PF00474">
    <property type="entry name" value="SSF"/>
    <property type="match status" value="1"/>
</dbReference>